<organism evidence="1 2">
    <name type="scientific">Dovyalis caffra</name>
    <dbReference type="NCBI Taxonomy" id="77055"/>
    <lineage>
        <taxon>Eukaryota</taxon>
        <taxon>Viridiplantae</taxon>
        <taxon>Streptophyta</taxon>
        <taxon>Embryophyta</taxon>
        <taxon>Tracheophyta</taxon>
        <taxon>Spermatophyta</taxon>
        <taxon>Magnoliopsida</taxon>
        <taxon>eudicotyledons</taxon>
        <taxon>Gunneridae</taxon>
        <taxon>Pentapetalae</taxon>
        <taxon>rosids</taxon>
        <taxon>fabids</taxon>
        <taxon>Malpighiales</taxon>
        <taxon>Salicaceae</taxon>
        <taxon>Flacourtieae</taxon>
        <taxon>Dovyalis</taxon>
    </lineage>
</organism>
<dbReference type="PANTHER" id="PTHR11373">
    <property type="entry name" value="DEOXYNUCLEOSIDE TRIPHOSPHATE TRIPHOSPHOHYDROLASE"/>
    <property type="match status" value="1"/>
</dbReference>
<dbReference type="EMBL" id="CAWUPB010000913">
    <property type="protein sequence ID" value="CAK7329317.1"/>
    <property type="molecule type" value="Genomic_DNA"/>
</dbReference>
<evidence type="ECO:0000313" key="2">
    <source>
        <dbReference type="Proteomes" id="UP001314170"/>
    </source>
</evidence>
<dbReference type="InterPro" id="IPR003607">
    <property type="entry name" value="HD/PDEase_dom"/>
</dbReference>
<reference evidence="1 2" key="1">
    <citation type="submission" date="2024-01" db="EMBL/GenBank/DDBJ databases">
        <authorList>
            <person name="Waweru B."/>
        </authorList>
    </citation>
    <scope>NUCLEOTIDE SEQUENCE [LARGE SCALE GENOMIC DNA]</scope>
</reference>
<name>A0AAV1R8E8_9ROSI</name>
<dbReference type="Gene3D" id="1.10.3210.10">
    <property type="entry name" value="Hypothetical protein af1432"/>
    <property type="match status" value="1"/>
</dbReference>
<dbReference type="SUPFAM" id="SSF109604">
    <property type="entry name" value="HD-domain/PDEase-like"/>
    <property type="match status" value="1"/>
</dbReference>
<dbReference type="CDD" id="cd00077">
    <property type="entry name" value="HDc"/>
    <property type="match status" value="1"/>
</dbReference>
<keyword evidence="2" id="KW-1185">Reference proteome</keyword>
<sequence length="227" mass="25456">MAMATFTSIRLRDLKQLGCAYGLSSVVHSTFEHSLGVYWLAGEAVQMLKKYLGLELVIDKFDIQTVKLLGLLQDVGHESEEDCVGPVRLPFGSFHMDVYGVWSRHDQYLSWHSCKSEYCGVHLQRDLFRACKELRGFTSFKLRPESKRGRTEFLQISSSFIATVPYKEGQSTALNGTGLQAFLCRKKDSGNSNSVSLETQVQQCSIEVDEEDHLEGHPVKSGLDLLG</sequence>
<proteinExistence type="predicted"/>
<gene>
    <name evidence="1" type="ORF">DCAF_LOCUS7072</name>
</gene>
<dbReference type="GO" id="GO:0006203">
    <property type="term" value="P:dGTP catabolic process"/>
    <property type="evidence" value="ECO:0007669"/>
    <property type="project" value="TreeGrafter"/>
</dbReference>
<dbReference type="PANTHER" id="PTHR11373:SF4">
    <property type="entry name" value="DEOXYNUCLEOSIDE TRIPHOSPHATE TRIPHOSPHOHYDROLASE SAMHD1"/>
    <property type="match status" value="1"/>
</dbReference>
<dbReference type="InterPro" id="IPR050135">
    <property type="entry name" value="dGTPase-like"/>
</dbReference>
<evidence type="ECO:0000313" key="1">
    <source>
        <dbReference type="EMBL" id="CAK7329317.1"/>
    </source>
</evidence>
<comment type="caution">
    <text evidence="1">The sequence shown here is derived from an EMBL/GenBank/DDBJ whole genome shotgun (WGS) entry which is preliminary data.</text>
</comment>
<dbReference type="GO" id="GO:0008832">
    <property type="term" value="F:dGTPase activity"/>
    <property type="evidence" value="ECO:0007669"/>
    <property type="project" value="TreeGrafter"/>
</dbReference>
<dbReference type="Proteomes" id="UP001314170">
    <property type="component" value="Unassembled WGS sequence"/>
</dbReference>
<dbReference type="GO" id="GO:0005634">
    <property type="term" value="C:nucleus"/>
    <property type="evidence" value="ECO:0007669"/>
    <property type="project" value="TreeGrafter"/>
</dbReference>
<protein>
    <submittedName>
        <fullName evidence="1">Uncharacterized protein</fullName>
    </submittedName>
</protein>
<accession>A0AAV1R8E8</accession>
<dbReference type="AlphaFoldDB" id="A0AAV1R8E8"/>